<dbReference type="GO" id="GO:0003724">
    <property type="term" value="F:RNA helicase activity"/>
    <property type="evidence" value="ECO:0007669"/>
    <property type="project" value="TreeGrafter"/>
</dbReference>
<accession>A0A5N0UX75</accession>
<evidence type="ECO:0000313" key="12">
    <source>
        <dbReference type="EMBL" id="KAA9157978.1"/>
    </source>
</evidence>
<keyword evidence="7" id="KW-0347">Helicase</keyword>
<dbReference type="InterPro" id="IPR027417">
    <property type="entry name" value="P-loop_NTPase"/>
</dbReference>
<dbReference type="AlphaFoldDB" id="A0A5N0UX75"/>
<dbReference type="PROSITE" id="PS51192">
    <property type="entry name" value="HELICASE_ATP_BIND_1"/>
    <property type="match status" value="1"/>
</dbReference>
<dbReference type="Pfam" id="PF00270">
    <property type="entry name" value="DEAD"/>
    <property type="match status" value="1"/>
</dbReference>
<keyword evidence="4" id="KW-0479">Metal-binding</keyword>
<dbReference type="InterPro" id="IPR050547">
    <property type="entry name" value="DEAD_box_RNA_helicases"/>
</dbReference>
<organism evidence="12 13">
    <name type="scientific">Amycolatopsis acidicola</name>
    <dbReference type="NCBI Taxonomy" id="2596893"/>
    <lineage>
        <taxon>Bacteria</taxon>
        <taxon>Bacillati</taxon>
        <taxon>Actinomycetota</taxon>
        <taxon>Actinomycetes</taxon>
        <taxon>Pseudonocardiales</taxon>
        <taxon>Pseudonocardiaceae</taxon>
        <taxon>Amycolatopsis</taxon>
    </lineage>
</organism>
<gene>
    <name evidence="12" type="primary">cas3</name>
    <name evidence="12" type="ORF">FPZ12_023900</name>
</gene>
<evidence type="ECO:0000256" key="5">
    <source>
        <dbReference type="ARBA" id="ARBA00022741"/>
    </source>
</evidence>
<dbReference type="GO" id="GO:0004518">
    <property type="term" value="F:nuclease activity"/>
    <property type="evidence" value="ECO:0007669"/>
    <property type="project" value="UniProtKB-KW"/>
</dbReference>
<keyword evidence="8" id="KW-0067">ATP-binding</keyword>
<reference evidence="12" key="1">
    <citation type="submission" date="2019-09" db="EMBL/GenBank/DDBJ databases">
        <authorList>
            <person name="Teo W.F.A."/>
            <person name="Duangmal K."/>
        </authorList>
    </citation>
    <scope>NUCLEOTIDE SEQUENCE [LARGE SCALE GENOMIC DNA]</scope>
    <source>
        <strain evidence="12">K81G1</strain>
    </source>
</reference>
<feature type="domain" description="Helicase ATP-binding" evidence="10">
    <location>
        <begin position="262"/>
        <end position="460"/>
    </location>
</feature>
<dbReference type="Pfam" id="PF22590">
    <property type="entry name" value="Cas3-like_C_2"/>
    <property type="match status" value="1"/>
</dbReference>
<keyword evidence="6" id="KW-0378">Hydrolase</keyword>
<comment type="similarity">
    <text evidence="1">In the N-terminal section; belongs to the CRISPR-associated nuclease Cas3-HD family.</text>
</comment>
<dbReference type="InterPro" id="IPR038257">
    <property type="entry name" value="CRISPR-assoc_Cas3_HD_sf"/>
</dbReference>
<keyword evidence="9" id="KW-0051">Antiviral defense</keyword>
<dbReference type="InterPro" id="IPR006483">
    <property type="entry name" value="CRISPR-assoc_Cas3_HD"/>
</dbReference>
<dbReference type="GO" id="GO:0005524">
    <property type="term" value="F:ATP binding"/>
    <property type="evidence" value="ECO:0007669"/>
    <property type="project" value="UniProtKB-KW"/>
</dbReference>
<dbReference type="PROSITE" id="PS51643">
    <property type="entry name" value="HD_CAS3"/>
    <property type="match status" value="1"/>
</dbReference>
<dbReference type="PANTHER" id="PTHR47963">
    <property type="entry name" value="DEAD-BOX ATP-DEPENDENT RNA HELICASE 47, MITOCHONDRIAL"/>
    <property type="match status" value="1"/>
</dbReference>
<evidence type="ECO:0000256" key="3">
    <source>
        <dbReference type="ARBA" id="ARBA00022722"/>
    </source>
</evidence>
<evidence type="ECO:0000256" key="4">
    <source>
        <dbReference type="ARBA" id="ARBA00022723"/>
    </source>
</evidence>
<keyword evidence="3" id="KW-0540">Nuclease</keyword>
<dbReference type="NCBIfam" id="TIGR01587">
    <property type="entry name" value="cas3_core"/>
    <property type="match status" value="1"/>
</dbReference>
<dbReference type="InterPro" id="IPR001650">
    <property type="entry name" value="Helicase_C-like"/>
</dbReference>
<evidence type="ECO:0000256" key="8">
    <source>
        <dbReference type="ARBA" id="ARBA00022840"/>
    </source>
</evidence>
<dbReference type="OrthoDB" id="9810236at2"/>
<dbReference type="CDD" id="cd09641">
    <property type="entry name" value="Cas3''_I"/>
    <property type="match status" value="1"/>
</dbReference>
<dbReference type="SMART" id="SM00490">
    <property type="entry name" value="HELICc"/>
    <property type="match status" value="1"/>
</dbReference>
<dbReference type="GO" id="GO:0016787">
    <property type="term" value="F:hydrolase activity"/>
    <property type="evidence" value="ECO:0007669"/>
    <property type="project" value="UniProtKB-KW"/>
</dbReference>
<comment type="caution">
    <text evidence="12">The sequence shown here is derived from an EMBL/GenBank/DDBJ whole genome shotgun (WGS) entry which is preliminary data.</text>
</comment>
<evidence type="ECO:0000256" key="2">
    <source>
        <dbReference type="ARBA" id="ARBA00009046"/>
    </source>
</evidence>
<protein>
    <submittedName>
        <fullName evidence="12">CRISPR-associated helicase Cas3</fullName>
    </submittedName>
</protein>
<dbReference type="EMBL" id="VMNW02000038">
    <property type="protein sequence ID" value="KAA9157978.1"/>
    <property type="molecule type" value="Genomic_DNA"/>
</dbReference>
<dbReference type="GO" id="GO:0003723">
    <property type="term" value="F:RNA binding"/>
    <property type="evidence" value="ECO:0007669"/>
    <property type="project" value="TreeGrafter"/>
</dbReference>
<dbReference type="InterPro" id="IPR054712">
    <property type="entry name" value="Cas3-like_dom"/>
</dbReference>
<evidence type="ECO:0000313" key="13">
    <source>
        <dbReference type="Proteomes" id="UP000319769"/>
    </source>
</evidence>
<dbReference type="InterPro" id="IPR014001">
    <property type="entry name" value="Helicase_ATP-bd"/>
</dbReference>
<dbReference type="SUPFAM" id="SSF52540">
    <property type="entry name" value="P-loop containing nucleoside triphosphate hydrolases"/>
    <property type="match status" value="1"/>
</dbReference>
<dbReference type="Proteomes" id="UP000319769">
    <property type="component" value="Unassembled WGS sequence"/>
</dbReference>
<feature type="domain" description="HD Cas3-type" evidence="11">
    <location>
        <begin position="1"/>
        <end position="196"/>
    </location>
</feature>
<dbReference type="PANTHER" id="PTHR47963:SF9">
    <property type="entry name" value="CRISPR-ASSOCIATED ENDONUCLEASE_HELICASE CAS3"/>
    <property type="match status" value="1"/>
</dbReference>
<evidence type="ECO:0000259" key="11">
    <source>
        <dbReference type="PROSITE" id="PS51643"/>
    </source>
</evidence>
<sequence>MMDTIAVARRLAPFLLRGRVHEELEVALAPLGDAWGWAALLCGVHDLGKCSPGFQALNLPLAAARIGAWGLPDVEFVARPAGVPGRVDTPHGIVTTLQFRDLLFAWGATTDTAICLAAVLGGHHGHFPAGQDLAQARREVNNRGGDAWESARTGLVMQLAKLVRLPDPRTLPWGQVHMTVPAAVGLAALTTVSDWIASDERNFRSPGTEFDLGDYVTLAQTRADTALERLKMLPWRPPEDPRFSVLFGESPRPVQDVVERVVGDLTEPALVLVEAPTGEGKTKAGLQAAASMVRTNNLTGVYVALPTQSSSNQVFDVAREMLAHLGDPTDVQLVHSAASDVLAALPSGIGADDGDDSDVAARTWFTRKRNLLAALGIGTIDQPLKGAFRSGHVFVRLAGLAGKVVVVDEVHAYDTYMSASLRRLLAWLGALGVSVVLLSATLPSNRRQDLLAAWQAGVNGRRPHDVTTASTETPYPRVTVVQATGAWSYPAELTGLNQDRAVHLEHVDDSRAVDWLLARAAQQQCVAVVHNLVRRAVDTYAELERRIALLPPDERPLLIAINGTLPRAARRNVERELRNYFGADGRRPTSAIVVGTQVLEQSLDLDFDALVTDLAPIDSMLQRIGRVHRHRRDPLRGNIVVAVAGVVDTQSGPRFPPYLRTVYAPAILLRTWAALKDRDRIESWTTTAELVDQVYCDRIPCPQGWEEMWAREHQRLLAAQRDDAKAAELNCLPLPHLIEDLFELTERPKPPRPRKSTGARK</sequence>
<evidence type="ECO:0000256" key="9">
    <source>
        <dbReference type="ARBA" id="ARBA00023118"/>
    </source>
</evidence>
<evidence type="ECO:0000256" key="6">
    <source>
        <dbReference type="ARBA" id="ARBA00022801"/>
    </source>
</evidence>
<comment type="similarity">
    <text evidence="2">In the central section; belongs to the CRISPR-associated helicase Cas3 family.</text>
</comment>
<dbReference type="CDD" id="cd17930">
    <property type="entry name" value="DEXHc_cas3"/>
    <property type="match status" value="1"/>
</dbReference>
<dbReference type="SMART" id="SM00487">
    <property type="entry name" value="DEXDc"/>
    <property type="match status" value="1"/>
</dbReference>
<dbReference type="InterPro" id="IPR006474">
    <property type="entry name" value="Helicase_Cas3_CRISPR-ass_core"/>
</dbReference>
<dbReference type="Gene3D" id="3.40.50.300">
    <property type="entry name" value="P-loop containing nucleotide triphosphate hydrolases"/>
    <property type="match status" value="2"/>
</dbReference>
<name>A0A5N0UX75_9PSEU</name>
<evidence type="ECO:0000256" key="1">
    <source>
        <dbReference type="ARBA" id="ARBA00006847"/>
    </source>
</evidence>
<dbReference type="Gene3D" id="1.10.3210.30">
    <property type="match status" value="1"/>
</dbReference>
<keyword evidence="13" id="KW-1185">Reference proteome</keyword>
<keyword evidence="5" id="KW-0547">Nucleotide-binding</keyword>
<dbReference type="Pfam" id="PF18019">
    <property type="entry name" value="Cas3_HD"/>
    <property type="match status" value="1"/>
</dbReference>
<dbReference type="InterPro" id="IPR011545">
    <property type="entry name" value="DEAD/DEAH_box_helicase_dom"/>
</dbReference>
<evidence type="ECO:0000259" key="10">
    <source>
        <dbReference type="PROSITE" id="PS51192"/>
    </source>
</evidence>
<dbReference type="NCBIfam" id="TIGR01596">
    <property type="entry name" value="cas3_HD"/>
    <property type="match status" value="1"/>
</dbReference>
<dbReference type="GO" id="GO:0046872">
    <property type="term" value="F:metal ion binding"/>
    <property type="evidence" value="ECO:0007669"/>
    <property type="project" value="UniProtKB-KW"/>
</dbReference>
<dbReference type="GO" id="GO:0051607">
    <property type="term" value="P:defense response to virus"/>
    <property type="evidence" value="ECO:0007669"/>
    <property type="project" value="UniProtKB-KW"/>
</dbReference>
<proteinExistence type="inferred from homology"/>
<evidence type="ECO:0000256" key="7">
    <source>
        <dbReference type="ARBA" id="ARBA00022806"/>
    </source>
</evidence>